<dbReference type="Pfam" id="PF09004">
    <property type="entry name" value="ALKBH8_N"/>
    <property type="match status" value="1"/>
</dbReference>
<feature type="domain" description="Alkylated DNA repair protein AlkB homologue 8 N-terminal" evidence="1">
    <location>
        <begin position="117"/>
        <end position="158"/>
    </location>
</feature>
<dbReference type="Proteomes" id="UP001239994">
    <property type="component" value="Unassembled WGS sequence"/>
</dbReference>
<accession>A0AAD8ZIS9</accession>
<keyword evidence="3" id="KW-1185">Reference proteome</keyword>
<reference evidence="2" key="1">
    <citation type="submission" date="2023-03" db="EMBL/GenBank/DDBJ databases">
        <title>Electrophorus voltai genome.</title>
        <authorList>
            <person name="Bian C."/>
        </authorList>
    </citation>
    <scope>NUCLEOTIDE SEQUENCE</scope>
    <source>
        <strain evidence="2">CB-2022</strain>
        <tissue evidence="2">Muscle</tissue>
    </source>
</reference>
<evidence type="ECO:0000259" key="1">
    <source>
        <dbReference type="Pfam" id="PF09004"/>
    </source>
</evidence>
<organism evidence="2 3">
    <name type="scientific">Electrophorus voltai</name>
    <dbReference type="NCBI Taxonomy" id="2609070"/>
    <lineage>
        <taxon>Eukaryota</taxon>
        <taxon>Metazoa</taxon>
        <taxon>Chordata</taxon>
        <taxon>Craniata</taxon>
        <taxon>Vertebrata</taxon>
        <taxon>Euteleostomi</taxon>
        <taxon>Actinopterygii</taxon>
        <taxon>Neopterygii</taxon>
        <taxon>Teleostei</taxon>
        <taxon>Ostariophysi</taxon>
        <taxon>Gymnotiformes</taxon>
        <taxon>Gymnotoidei</taxon>
        <taxon>Gymnotidae</taxon>
        <taxon>Electrophorus</taxon>
    </lineage>
</organism>
<dbReference type="GO" id="GO:0008168">
    <property type="term" value="F:methyltransferase activity"/>
    <property type="evidence" value="ECO:0007669"/>
    <property type="project" value="InterPro"/>
</dbReference>
<name>A0AAD8ZIS9_9TELE</name>
<dbReference type="EMBL" id="JAROKS010000010">
    <property type="protein sequence ID" value="KAK1800218.1"/>
    <property type="molecule type" value="Genomic_DNA"/>
</dbReference>
<dbReference type="GO" id="GO:0016706">
    <property type="term" value="F:2-oxoglutarate-dependent dioxygenase activity"/>
    <property type="evidence" value="ECO:0007669"/>
    <property type="project" value="InterPro"/>
</dbReference>
<dbReference type="InterPro" id="IPR015095">
    <property type="entry name" value="AlkB_hom8_N"/>
</dbReference>
<protein>
    <recommendedName>
        <fullName evidence="1">Alkylated DNA repair protein AlkB homologue 8 N-terminal domain-containing protein</fullName>
    </recommendedName>
</protein>
<evidence type="ECO:0000313" key="3">
    <source>
        <dbReference type="Proteomes" id="UP001239994"/>
    </source>
</evidence>
<dbReference type="AlphaFoldDB" id="A0AAD8ZIS9"/>
<proteinExistence type="predicted"/>
<gene>
    <name evidence="2" type="ORF">P4O66_000265</name>
</gene>
<sequence length="245" mass="27980">MGGREEGFTGFKYFVRNISWGHFMGRPQSVRVGNCASSTLSLSTRAPQGHVLSPLLYLLYTYDCVATSSSTTIVKFADGTIVMGLILNNEEKAYLEEIKHLENWCQENNLLLKDLSWSCHTNSPTKKARQRLYHLRRLRDFKLPTKVLWNFYTGTIQSILTGNISLVWEQHQAEQTSTPEGGAFNIYYKWCQTKARRIVKDPTHPNNGIFSLLSSIPFICYFSYSDTYQEARPAFMATANTDTMT</sequence>
<evidence type="ECO:0000313" key="2">
    <source>
        <dbReference type="EMBL" id="KAK1800218.1"/>
    </source>
</evidence>
<comment type="caution">
    <text evidence="2">The sequence shown here is derived from an EMBL/GenBank/DDBJ whole genome shotgun (WGS) entry which is preliminary data.</text>
</comment>